<dbReference type="InterPro" id="IPR000488">
    <property type="entry name" value="Death_dom"/>
</dbReference>
<dbReference type="Proteomes" id="UP000410492">
    <property type="component" value="Unassembled WGS sequence"/>
</dbReference>
<sequence length="202" mass="23019">MSAVTEDCSTLTTDAVPNPSENITNDYQEPLAETIHANNSAFFNHKRLKQKLTRLKKTTSTYPGQATIININNSKDVHVGDTIYYNVNEAFETPKAKEHIEETSAIRNLLSDREPVSRDDLLFVSSHVNGTWQDVGRALNYSEGQLEQFVLDHSSYGVKEVIYQMLLDWMQNEPSRATKGNLSKVLWEQNQKSVVKRWSENL</sequence>
<feature type="domain" description="Death" evidence="2">
    <location>
        <begin position="117"/>
        <end position="202"/>
    </location>
</feature>
<dbReference type="Gene3D" id="1.10.533.10">
    <property type="entry name" value="Death Domain, Fas"/>
    <property type="match status" value="1"/>
</dbReference>
<reference evidence="3 4" key="1">
    <citation type="submission" date="2019-01" db="EMBL/GenBank/DDBJ databases">
        <authorList>
            <person name="Sayadi A."/>
        </authorList>
    </citation>
    <scope>NUCLEOTIDE SEQUENCE [LARGE SCALE GENOMIC DNA]</scope>
</reference>
<name>A0A653DQI1_CALMS</name>
<gene>
    <name evidence="3" type="ORF">CALMAC_LOCUS19570</name>
</gene>
<keyword evidence="4" id="KW-1185">Reference proteome</keyword>
<feature type="compositionally biased region" description="Polar residues" evidence="1">
    <location>
        <begin position="7"/>
        <end position="22"/>
    </location>
</feature>
<dbReference type="AlphaFoldDB" id="A0A653DQI1"/>
<dbReference type="SUPFAM" id="SSF47986">
    <property type="entry name" value="DEATH domain"/>
    <property type="match status" value="1"/>
</dbReference>
<evidence type="ECO:0000313" key="3">
    <source>
        <dbReference type="EMBL" id="VEN62468.1"/>
    </source>
</evidence>
<proteinExistence type="predicted"/>
<feature type="region of interest" description="Disordered" evidence="1">
    <location>
        <begin position="1"/>
        <end position="22"/>
    </location>
</feature>
<evidence type="ECO:0000313" key="4">
    <source>
        <dbReference type="Proteomes" id="UP000410492"/>
    </source>
</evidence>
<organism evidence="3 4">
    <name type="scientific">Callosobruchus maculatus</name>
    <name type="common">Southern cowpea weevil</name>
    <name type="synonym">Pulse bruchid</name>
    <dbReference type="NCBI Taxonomy" id="64391"/>
    <lineage>
        <taxon>Eukaryota</taxon>
        <taxon>Metazoa</taxon>
        <taxon>Ecdysozoa</taxon>
        <taxon>Arthropoda</taxon>
        <taxon>Hexapoda</taxon>
        <taxon>Insecta</taxon>
        <taxon>Pterygota</taxon>
        <taxon>Neoptera</taxon>
        <taxon>Endopterygota</taxon>
        <taxon>Coleoptera</taxon>
        <taxon>Polyphaga</taxon>
        <taxon>Cucujiformia</taxon>
        <taxon>Chrysomeloidea</taxon>
        <taxon>Chrysomelidae</taxon>
        <taxon>Bruchinae</taxon>
        <taxon>Bruchini</taxon>
        <taxon>Callosobruchus</taxon>
    </lineage>
</organism>
<dbReference type="Pfam" id="PF00531">
    <property type="entry name" value="Death"/>
    <property type="match status" value="1"/>
</dbReference>
<dbReference type="EMBL" id="CAACVG010013877">
    <property type="protein sequence ID" value="VEN62468.1"/>
    <property type="molecule type" value="Genomic_DNA"/>
</dbReference>
<dbReference type="OrthoDB" id="535509at2759"/>
<dbReference type="PROSITE" id="PS50017">
    <property type="entry name" value="DEATH_DOMAIN"/>
    <property type="match status" value="1"/>
</dbReference>
<evidence type="ECO:0000256" key="1">
    <source>
        <dbReference type="SAM" id="MobiDB-lite"/>
    </source>
</evidence>
<dbReference type="CDD" id="cd01670">
    <property type="entry name" value="Death"/>
    <property type="match status" value="1"/>
</dbReference>
<evidence type="ECO:0000259" key="2">
    <source>
        <dbReference type="PROSITE" id="PS50017"/>
    </source>
</evidence>
<protein>
    <recommendedName>
        <fullName evidence="2">Death domain-containing protein</fullName>
    </recommendedName>
</protein>
<accession>A0A653DQI1</accession>
<dbReference type="GO" id="GO:0007165">
    <property type="term" value="P:signal transduction"/>
    <property type="evidence" value="ECO:0007669"/>
    <property type="project" value="InterPro"/>
</dbReference>
<dbReference type="InterPro" id="IPR011029">
    <property type="entry name" value="DEATH-like_dom_sf"/>
</dbReference>